<dbReference type="Pfam" id="PF13468">
    <property type="entry name" value="Glyoxalase_3"/>
    <property type="match status" value="1"/>
</dbReference>
<organism evidence="2 3">
    <name type="scientific">Pacificibacter maritimus</name>
    <dbReference type="NCBI Taxonomy" id="762213"/>
    <lineage>
        <taxon>Bacteria</taxon>
        <taxon>Pseudomonadati</taxon>
        <taxon>Pseudomonadota</taxon>
        <taxon>Alphaproteobacteria</taxon>
        <taxon>Rhodobacterales</taxon>
        <taxon>Roseobacteraceae</taxon>
        <taxon>Pacificibacter</taxon>
    </lineage>
</organism>
<comment type="caution">
    <text evidence="2">The sequence shown here is derived from an EMBL/GenBank/DDBJ whole genome shotgun (WGS) entry which is preliminary data.</text>
</comment>
<dbReference type="EMBL" id="RKQK01000001">
    <property type="protein sequence ID" value="RPE72041.1"/>
    <property type="molecule type" value="Genomic_DNA"/>
</dbReference>
<reference evidence="2 3" key="1">
    <citation type="submission" date="2018-11" db="EMBL/GenBank/DDBJ databases">
        <title>Genomic Encyclopedia of Type Strains, Phase IV (KMG-IV): sequencing the most valuable type-strain genomes for metagenomic binning, comparative biology and taxonomic classification.</title>
        <authorList>
            <person name="Goeker M."/>
        </authorList>
    </citation>
    <scope>NUCLEOTIDE SEQUENCE [LARGE SCALE GENOMIC DNA]</scope>
    <source>
        <strain evidence="2 3">DSM 104731</strain>
    </source>
</reference>
<dbReference type="Proteomes" id="UP000269689">
    <property type="component" value="Unassembled WGS sequence"/>
</dbReference>
<evidence type="ECO:0000313" key="3">
    <source>
        <dbReference type="Proteomes" id="UP000269689"/>
    </source>
</evidence>
<protein>
    <submittedName>
        <fullName evidence="2">Glyoxalase-like protein</fullName>
    </submittedName>
</protein>
<dbReference type="AlphaFoldDB" id="A0A3N4UWU6"/>
<feature type="domain" description="Glyoxalase-like" evidence="1">
    <location>
        <begin position="5"/>
        <end position="173"/>
    </location>
</feature>
<proteinExistence type="predicted"/>
<accession>A0A3N4UWU6</accession>
<dbReference type="OrthoDB" id="8451710at2"/>
<keyword evidence="3" id="KW-1185">Reference proteome</keyword>
<sequence>MSYFLDHLVVCASDLTQGRLWAEGLLDVPFEPRGAHDEMGTHNHLVALDKASYFEVIARDPEAAKPDHARWFDLDNFGGGPKLSNWVVRCDDLDEAWERAPAIVGDIKSFRRGDYAWRMIIPKDGKPLFDGCFPTLIEWHSDHPTQHMPQRDLRLRRLKLTHPKAADLRAALAPFVEAMDHVTIGDGRTASLQAEIGSASGEIWIA</sequence>
<dbReference type="InterPro" id="IPR029068">
    <property type="entry name" value="Glyas_Bleomycin-R_OHBP_Dase"/>
</dbReference>
<dbReference type="InterPro" id="IPR025870">
    <property type="entry name" value="Glyoxalase-like_dom"/>
</dbReference>
<gene>
    <name evidence="2" type="ORF">EDD53_1180</name>
</gene>
<dbReference type="RefSeq" id="WP_123792197.1">
    <property type="nucleotide sequence ID" value="NZ_RKQK01000001.1"/>
</dbReference>
<dbReference type="Gene3D" id="3.10.180.10">
    <property type="entry name" value="2,3-Dihydroxybiphenyl 1,2-Dioxygenase, domain 1"/>
    <property type="match status" value="1"/>
</dbReference>
<dbReference type="SUPFAM" id="SSF54593">
    <property type="entry name" value="Glyoxalase/Bleomycin resistance protein/Dihydroxybiphenyl dioxygenase"/>
    <property type="match status" value="1"/>
</dbReference>
<evidence type="ECO:0000313" key="2">
    <source>
        <dbReference type="EMBL" id="RPE72041.1"/>
    </source>
</evidence>
<evidence type="ECO:0000259" key="1">
    <source>
        <dbReference type="Pfam" id="PF13468"/>
    </source>
</evidence>
<name>A0A3N4UWU6_9RHOB</name>